<dbReference type="InterPro" id="IPR035992">
    <property type="entry name" value="Ricin_B-like_lectins"/>
</dbReference>
<sequence length="333" mass="35394">MPGDGTGAVRELARALREAWQRSGRTLRSLEAELPISDSSLSRYLRGTTVPPWNVVRDLCGALGVDSTAYRALWEAANRTQPATNPVPPATDPVPPAADPGPPTTDDAAPAATETAAPVAQAAPAAPATPDVPAPTTTPARRTAAPFRRRLRTLSPRWRGPWPSAVVTGVVGLFLGVALTSRLQPPETAPAAPPPVTPTAEEKIRRGSGAAPNVRVFTSRLDGYCLDDSLDFGLRTYSCNGMSYQRWTVDTYADGTARLRNHATGRCVDLADGGPRAAQCVTGAGGRSQRWRLTTWNDASTEVRHQQEGVCLEESAAGPRTRSCDRGSGQRWG</sequence>
<dbReference type="CDD" id="cd00093">
    <property type="entry name" value="HTH_XRE"/>
    <property type="match status" value="1"/>
</dbReference>
<dbReference type="InterPro" id="IPR001387">
    <property type="entry name" value="Cro/C1-type_HTH"/>
</dbReference>
<evidence type="ECO:0000256" key="1">
    <source>
        <dbReference type="SAM" id="MobiDB-lite"/>
    </source>
</evidence>
<feature type="region of interest" description="Disordered" evidence="1">
    <location>
        <begin position="80"/>
        <end position="141"/>
    </location>
</feature>
<reference evidence="3" key="2">
    <citation type="submission" date="2020-09" db="EMBL/GenBank/DDBJ databases">
        <authorList>
            <person name="Sun Q."/>
            <person name="Ohkuma M."/>
        </authorList>
    </citation>
    <scope>NUCLEOTIDE SEQUENCE</scope>
    <source>
        <strain evidence="3">JCM 3131</strain>
    </source>
</reference>
<evidence type="ECO:0000313" key="3">
    <source>
        <dbReference type="EMBL" id="GGQ39993.1"/>
    </source>
</evidence>
<name>A0A918EQ21_9ACTN</name>
<dbReference type="SUPFAM" id="SSF47413">
    <property type="entry name" value="lambda repressor-like DNA-binding domains"/>
    <property type="match status" value="1"/>
</dbReference>
<protein>
    <recommendedName>
        <fullName evidence="2">HTH cro/C1-type domain-containing protein</fullName>
    </recommendedName>
</protein>
<dbReference type="RefSeq" id="WP_189214884.1">
    <property type="nucleotide sequence ID" value="NZ_BMQK01000001.1"/>
</dbReference>
<keyword evidence="4" id="KW-1185">Reference proteome</keyword>
<gene>
    <name evidence="3" type="ORF">GCM10010145_04730</name>
</gene>
<dbReference type="InterPro" id="IPR010982">
    <property type="entry name" value="Lambda_DNA-bd_dom_sf"/>
</dbReference>
<comment type="caution">
    <text evidence="3">The sequence shown here is derived from an EMBL/GenBank/DDBJ whole genome shotgun (WGS) entry which is preliminary data.</text>
</comment>
<evidence type="ECO:0000259" key="2">
    <source>
        <dbReference type="PROSITE" id="PS50943"/>
    </source>
</evidence>
<dbReference type="Gene3D" id="2.80.10.50">
    <property type="match status" value="1"/>
</dbReference>
<proteinExistence type="predicted"/>
<feature type="domain" description="HTH cro/C1-type" evidence="2">
    <location>
        <begin position="16"/>
        <end position="71"/>
    </location>
</feature>
<feature type="compositionally biased region" description="Pro residues" evidence="1">
    <location>
        <begin position="85"/>
        <end position="103"/>
    </location>
</feature>
<dbReference type="Pfam" id="PF00652">
    <property type="entry name" value="Ricin_B_lectin"/>
    <property type="match status" value="1"/>
</dbReference>
<dbReference type="InterPro" id="IPR000772">
    <property type="entry name" value="Ricin_B_lectin"/>
</dbReference>
<dbReference type="PROSITE" id="PS50943">
    <property type="entry name" value="HTH_CROC1"/>
    <property type="match status" value="1"/>
</dbReference>
<dbReference type="PROSITE" id="PS50231">
    <property type="entry name" value="RICIN_B_LECTIN"/>
    <property type="match status" value="1"/>
</dbReference>
<dbReference type="Pfam" id="PF13560">
    <property type="entry name" value="HTH_31"/>
    <property type="match status" value="1"/>
</dbReference>
<reference evidence="3" key="1">
    <citation type="journal article" date="2014" name="Int. J. Syst. Evol. Microbiol.">
        <title>Complete genome sequence of Corynebacterium casei LMG S-19264T (=DSM 44701T), isolated from a smear-ripened cheese.</title>
        <authorList>
            <consortium name="US DOE Joint Genome Institute (JGI-PGF)"/>
            <person name="Walter F."/>
            <person name="Albersmeier A."/>
            <person name="Kalinowski J."/>
            <person name="Ruckert C."/>
        </authorList>
    </citation>
    <scope>NUCLEOTIDE SEQUENCE</scope>
    <source>
        <strain evidence="3">JCM 3131</strain>
    </source>
</reference>
<dbReference type="SUPFAM" id="SSF50370">
    <property type="entry name" value="Ricin B-like lectins"/>
    <property type="match status" value="1"/>
</dbReference>
<accession>A0A918EQ21</accession>
<dbReference type="Gene3D" id="1.10.260.40">
    <property type="entry name" value="lambda repressor-like DNA-binding domains"/>
    <property type="match status" value="1"/>
</dbReference>
<evidence type="ECO:0000313" key="4">
    <source>
        <dbReference type="Proteomes" id="UP000620156"/>
    </source>
</evidence>
<dbReference type="Proteomes" id="UP000620156">
    <property type="component" value="Unassembled WGS sequence"/>
</dbReference>
<dbReference type="GO" id="GO:0003677">
    <property type="term" value="F:DNA binding"/>
    <property type="evidence" value="ECO:0007669"/>
    <property type="project" value="InterPro"/>
</dbReference>
<feature type="region of interest" description="Disordered" evidence="1">
    <location>
        <begin position="185"/>
        <end position="207"/>
    </location>
</feature>
<organism evidence="3 4">
    <name type="scientific">Streptomyces ruber</name>
    <dbReference type="NCBI Taxonomy" id="83378"/>
    <lineage>
        <taxon>Bacteria</taxon>
        <taxon>Bacillati</taxon>
        <taxon>Actinomycetota</taxon>
        <taxon>Actinomycetes</taxon>
        <taxon>Kitasatosporales</taxon>
        <taxon>Streptomycetaceae</taxon>
        <taxon>Streptomyces</taxon>
    </lineage>
</organism>
<dbReference type="EMBL" id="BMQK01000001">
    <property type="protein sequence ID" value="GGQ39993.1"/>
    <property type="molecule type" value="Genomic_DNA"/>
</dbReference>
<dbReference type="CDD" id="cd23415">
    <property type="entry name" value="beta-trefoil_Ricin_AH"/>
    <property type="match status" value="1"/>
</dbReference>
<dbReference type="AlphaFoldDB" id="A0A918EQ21"/>
<feature type="compositionally biased region" description="Low complexity" evidence="1">
    <location>
        <begin position="104"/>
        <end position="141"/>
    </location>
</feature>
<feature type="compositionally biased region" description="Pro residues" evidence="1">
    <location>
        <begin position="187"/>
        <end position="197"/>
    </location>
</feature>